<dbReference type="CDD" id="cd00090">
    <property type="entry name" value="HTH_ARSR"/>
    <property type="match status" value="2"/>
</dbReference>
<dbReference type="Pfam" id="PF24266">
    <property type="entry name" value="HTH_HVO_0163_N"/>
    <property type="match status" value="1"/>
</dbReference>
<dbReference type="EMBL" id="CP009509">
    <property type="protein sequence ID" value="AKB41101.1"/>
    <property type="molecule type" value="Genomic_DNA"/>
</dbReference>
<dbReference type="SUPFAM" id="SSF46785">
    <property type="entry name" value="Winged helix' DNA-binding domain"/>
    <property type="match status" value="2"/>
</dbReference>
<dbReference type="Proteomes" id="UP000033058">
    <property type="component" value="Chromosome"/>
</dbReference>
<proteinExistence type="predicted"/>
<evidence type="ECO:0000313" key="3">
    <source>
        <dbReference type="Proteomes" id="UP000033058"/>
    </source>
</evidence>
<evidence type="ECO:0000313" key="2">
    <source>
        <dbReference type="EMBL" id="AKB41101.1"/>
    </source>
</evidence>
<dbReference type="Pfam" id="PF13412">
    <property type="entry name" value="HTH_24"/>
    <property type="match status" value="1"/>
</dbReference>
<dbReference type="InterPro" id="IPR011991">
    <property type="entry name" value="ArsR-like_HTH"/>
</dbReference>
<name>A0A0E3LFN9_METMZ</name>
<dbReference type="InterPro" id="IPR001845">
    <property type="entry name" value="HTH_ArsR_DNA-bd_dom"/>
</dbReference>
<evidence type="ECO:0000259" key="1">
    <source>
        <dbReference type="SMART" id="SM00418"/>
    </source>
</evidence>
<dbReference type="PANTHER" id="PTHR36216">
    <property type="entry name" value="TRANSCRIPTIONAL REGULATOR, TRMB"/>
    <property type="match status" value="1"/>
</dbReference>
<feature type="domain" description="HTH arsR-type" evidence="1">
    <location>
        <begin position="161"/>
        <end position="235"/>
    </location>
</feature>
<dbReference type="InterPro" id="IPR036390">
    <property type="entry name" value="WH_DNA-bd_sf"/>
</dbReference>
<dbReference type="PATRIC" id="fig|1434117.4.peg.2693"/>
<protein>
    <recommendedName>
        <fullName evidence="1">HTH arsR-type domain-containing protein</fullName>
    </recommendedName>
</protein>
<reference evidence="2 3" key="1">
    <citation type="submission" date="2014-07" db="EMBL/GenBank/DDBJ databases">
        <title>Methanogenic archaea and the global carbon cycle.</title>
        <authorList>
            <person name="Henriksen J.R."/>
            <person name="Luke J."/>
            <person name="Reinhart S."/>
            <person name="Benedict M.N."/>
            <person name="Youngblut N.D."/>
            <person name="Metcalf M.E."/>
            <person name="Whitaker R.J."/>
            <person name="Metcalf W.W."/>
        </authorList>
    </citation>
    <scope>NUCLEOTIDE SEQUENCE [LARGE SCALE GENOMIC DNA]</scope>
    <source>
        <strain evidence="2 3">WWM610</strain>
    </source>
</reference>
<dbReference type="HOGENOM" id="CLU_1163815_0_0_2"/>
<dbReference type="InterPro" id="IPR036388">
    <property type="entry name" value="WH-like_DNA-bd_sf"/>
</dbReference>
<dbReference type="GO" id="GO:0003700">
    <property type="term" value="F:DNA-binding transcription factor activity"/>
    <property type="evidence" value="ECO:0007669"/>
    <property type="project" value="InterPro"/>
</dbReference>
<sequence>MFVLFIFIGLIDIPEVSTEVNTWKALIRKILLFLPKKNTCQSLDRKRFEENRSVKPKTRHLVFTSIKLQKKLIVCLLFFLLTTIVGKTNVLNNPNRDSVYTYIEANPGVCFSDIAKNTGLNRRTVQYHIQVLETQYKIEVYKEGGRIRCFQNSTYSEKEKKILVTSQNITNKRIISEILNGKCNTNVALAREIGISKGTVSWYMKNLKEIGFIKETKRGKNIIYKINISYKHLIERYK</sequence>
<dbReference type="InterPro" id="IPR056504">
    <property type="entry name" value="HTH_HVO_0163_N"/>
</dbReference>
<dbReference type="Gene3D" id="1.10.10.10">
    <property type="entry name" value="Winged helix-like DNA-binding domain superfamily/Winged helix DNA-binding domain"/>
    <property type="match status" value="2"/>
</dbReference>
<organism evidence="2 3">
    <name type="scientific">Methanosarcina mazei WWM610</name>
    <dbReference type="NCBI Taxonomy" id="1434117"/>
    <lineage>
        <taxon>Archaea</taxon>
        <taxon>Methanobacteriati</taxon>
        <taxon>Methanobacteriota</taxon>
        <taxon>Stenosarchaea group</taxon>
        <taxon>Methanomicrobia</taxon>
        <taxon>Methanosarcinales</taxon>
        <taxon>Methanosarcinaceae</taxon>
        <taxon>Methanosarcina</taxon>
    </lineage>
</organism>
<dbReference type="SMART" id="SM00418">
    <property type="entry name" value="HTH_ARSR"/>
    <property type="match status" value="1"/>
</dbReference>
<gene>
    <name evidence="2" type="ORF">MSMAW_2110</name>
</gene>
<dbReference type="PANTHER" id="PTHR36216:SF1">
    <property type="entry name" value="HTH ARSR-TYPE DOMAIN-CONTAINING PROTEIN"/>
    <property type="match status" value="1"/>
</dbReference>
<dbReference type="AlphaFoldDB" id="A0A0E3LFN9"/>
<accession>A0A0E3LFN9</accession>